<dbReference type="Gene3D" id="3.40.50.1820">
    <property type="entry name" value="alpha/beta hydrolase"/>
    <property type="match status" value="1"/>
</dbReference>
<dbReference type="PROSITE" id="PS50088">
    <property type="entry name" value="ANK_REPEAT"/>
    <property type="match status" value="2"/>
</dbReference>
<dbReference type="STRING" id="43265.A0A545UQB8"/>
<accession>A0A545UQB8</accession>
<dbReference type="PANTHER" id="PTHR10039:SF5">
    <property type="entry name" value="NACHT DOMAIN-CONTAINING PROTEIN"/>
    <property type="match status" value="1"/>
</dbReference>
<dbReference type="AlphaFoldDB" id="A0A545UQB8"/>
<gene>
    <name evidence="5" type="ORF">IF1G_09719</name>
</gene>
<evidence type="ECO:0000313" key="5">
    <source>
        <dbReference type="EMBL" id="TQV91653.1"/>
    </source>
</evidence>
<comment type="caution">
    <text evidence="5">The sequence shown here is derived from an EMBL/GenBank/DDBJ whole genome shotgun (WGS) entry which is preliminary data.</text>
</comment>
<dbReference type="InterPro" id="IPR056884">
    <property type="entry name" value="NPHP3-like_N"/>
</dbReference>
<dbReference type="Gene3D" id="1.25.40.20">
    <property type="entry name" value="Ankyrin repeat-containing domain"/>
    <property type="match status" value="2"/>
</dbReference>
<dbReference type="InterPro" id="IPR027417">
    <property type="entry name" value="P-loop_NTPase"/>
</dbReference>
<dbReference type="SMART" id="SM00248">
    <property type="entry name" value="ANK"/>
    <property type="match status" value="8"/>
</dbReference>
<feature type="repeat" description="ANK" evidence="2">
    <location>
        <begin position="925"/>
        <end position="958"/>
    </location>
</feature>
<dbReference type="SUPFAM" id="SSF48403">
    <property type="entry name" value="Ankyrin repeat"/>
    <property type="match status" value="1"/>
</dbReference>
<dbReference type="Pfam" id="PF12796">
    <property type="entry name" value="Ank_2"/>
    <property type="match status" value="2"/>
</dbReference>
<protein>
    <submittedName>
        <fullName evidence="5">Ankyrin repeat protein</fullName>
    </submittedName>
</protein>
<proteinExistence type="predicted"/>
<dbReference type="OrthoDB" id="5086500at2759"/>
<dbReference type="InterPro" id="IPR036770">
    <property type="entry name" value="Ankyrin_rpt-contain_sf"/>
</dbReference>
<feature type="compositionally biased region" description="Basic residues" evidence="3">
    <location>
        <begin position="1248"/>
        <end position="1257"/>
    </location>
</feature>
<organism evidence="5 6">
    <name type="scientific">Cordyceps javanica</name>
    <dbReference type="NCBI Taxonomy" id="43265"/>
    <lineage>
        <taxon>Eukaryota</taxon>
        <taxon>Fungi</taxon>
        <taxon>Dikarya</taxon>
        <taxon>Ascomycota</taxon>
        <taxon>Pezizomycotina</taxon>
        <taxon>Sordariomycetes</taxon>
        <taxon>Hypocreomycetidae</taxon>
        <taxon>Hypocreales</taxon>
        <taxon>Cordycipitaceae</taxon>
        <taxon>Cordyceps</taxon>
    </lineage>
</organism>
<keyword evidence="6" id="KW-1185">Reference proteome</keyword>
<feature type="repeat" description="ANK" evidence="2">
    <location>
        <begin position="1064"/>
        <end position="1096"/>
    </location>
</feature>
<reference evidence="5 6" key="1">
    <citation type="journal article" date="2019" name="Appl. Microbiol. Biotechnol.">
        <title>Genome sequence of Isaria javanica and comparative genome analysis insights into family S53 peptidase evolution in fungal entomopathogens.</title>
        <authorList>
            <person name="Lin R."/>
            <person name="Zhang X."/>
            <person name="Xin B."/>
            <person name="Zou M."/>
            <person name="Gao Y."/>
            <person name="Qin F."/>
            <person name="Hu Q."/>
            <person name="Xie B."/>
            <person name="Cheng X."/>
        </authorList>
    </citation>
    <scope>NUCLEOTIDE SEQUENCE [LARGE SCALE GENOMIC DNA]</scope>
    <source>
        <strain evidence="5 6">IJ1G</strain>
    </source>
</reference>
<dbReference type="PROSITE" id="PS50297">
    <property type="entry name" value="ANK_REP_REGION"/>
    <property type="match status" value="1"/>
</dbReference>
<evidence type="ECO:0000313" key="6">
    <source>
        <dbReference type="Proteomes" id="UP000315783"/>
    </source>
</evidence>
<feature type="region of interest" description="Disordered" evidence="3">
    <location>
        <begin position="1208"/>
        <end position="1257"/>
    </location>
</feature>
<keyword evidence="1" id="KW-0677">Repeat</keyword>
<keyword evidence="2" id="KW-0040">ANK repeat</keyword>
<evidence type="ECO:0000256" key="2">
    <source>
        <dbReference type="PROSITE-ProRule" id="PRU00023"/>
    </source>
</evidence>
<dbReference type="InterPro" id="IPR002110">
    <property type="entry name" value="Ankyrin_rpt"/>
</dbReference>
<name>A0A545UQB8_9HYPO</name>
<dbReference type="InterPro" id="IPR029058">
    <property type="entry name" value="AB_hydrolase_fold"/>
</dbReference>
<dbReference type="PANTHER" id="PTHR10039">
    <property type="entry name" value="AMELOGENIN"/>
    <property type="match status" value="1"/>
</dbReference>
<sequence>MGKEDEANRFAEKHGLFRLHPAEHDSYDAIDYQTDIVALHGLGGHAFKTWTNSDGHLWLRDSLPSHVPRSRIMTYGYDSSFKFSSSRAKIVDFASELATRLDLERGHVAERHRPLIFICHSLGGVVFKELLITLSLQTERYQNLAKSVSGVIFLGCPHRGSRIASTAQLLSKIINAATLGRGVRTDLLKALERSSEQLQEISRKAVRLLAPLTIVSFYETRLTNKAYIVEPASAILELPNEHVMPLNADHRELARYSPSSPQRYLPVWKFIQRLVEDASPSLAQDNRLLLNALTSWELKLAKIRPAKARPGTCRWIFTSTVYNRWIRHKKPSMLLLTGTPGCGKSVTTRYIADHLTSVDHARASTSYVVISYFCSYVEAASDAEVMMLRSLLYQLVQHKPESGNIIWNHLATNPGQSTKLTLELGNLWGALIDVLSMHSTTHVCLVLDAVEELGNDIAKSVLKKLDRMTVWLGDKQPNSRLKLFISSRRSFSESNINCELLRMRAHDTNSDIKAYLDQVIEEFAQENVSFNSSTSQSMKRKISESILKSSNGTFLVAVLSWENFRQATRWSQKLVQKNLKSIMPLMSSMEGFYDKMLLKADEDALADAEIVFSILGTAARPLTEEELEEVAGMCLAGKNIRKSTNFSPFRNLVQVMESRFPGLITVQENRRVTLIHRSFKDYLDNNHKDHQSMKMEPRYLIRACLQYLQLRDLIRDARSGLTRYELLELYPLLDYASNYVFWHIESVHVRDPLWLLFANSAETYSLYTLQALQARGAAVDTLSPLQFALERLPAADMLSLISRFHDHGYDLNESWSRLTCGRPLQHCCANAKQPEKLRAASLLLDLGANPSLPEYPFKSNIVRAMQNEAWELYDRLLHHPMTEPNDRDHRNKGLLHHLTSIGSMTRISQLIDTLHDVDVNIQDEDGYTPLHTAIFSNNVDLVRELLRVPGIRLELTDHAGRTPLSTATYWGLKKMALVLIEHPAAFKVVDKDRSSPLIAAAIHGDETMCKRLLQACHYKNIASHQDVSGKRLIHHLAINEWGNMITDCLQRAYPLMSVDAIDHAGRSSLHYASLLGNIESCAALIDADASLKLQDRTGRTAAHVAADSGFKDALMLLLRTGRVDGNQRDHLGRNLVHWAATLDCLDVVHELSRQKDIRWAQRDNYGKQPVDIAYICQSKYVGQFLARKTPNPKQYDWESMYNSPFVDPPPEGDHFEPHVFGRSLSKKRDPDWNGAPDDPERLASLQISKKRRAQIPV</sequence>
<feature type="domain" description="Nephrocystin 3-like N-terminal" evidence="4">
    <location>
        <begin position="311"/>
        <end position="488"/>
    </location>
</feature>
<dbReference type="EMBL" id="SPUK01000018">
    <property type="protein sequence ID" value="TQV91653.1"/>
    <property type="molecule type" value="Genomic_DNA"/>
</dbReference>
<dbReference type="SUPFAM" id="SSF52540">
    <property type="entry name" value="P-loop containing nucleoside triphosphate hydrolases"/>
    <property type="match status" value="1"/>
</dbReference>
<dbReference type="Pfam" id="PF24883">
    <property type="entry name" value="NPHP3_N"/>
    <property type="match status" value="1"/>
</dbReference>
<evidence type="ECO:0000259" key="4">
    <source>
        <dbReference type="Pfam" id="PF24883"/>
    </source>
</evidence>
<evidence type="ECO:0000256" key="3">
    <source>
        <dbReference type="SAM" id="MobiDB-lite"/>
    </source>
</evidence>
<dbReference type="Gene3D" id="3.40.50.300">
    <property type="entry name" value="P-loop containing nucleotide triphosphate hydrolases"/>
    <property type="match status" value="1"/>
</dbReference>
<dbReference type="Proteomes" id="UP000315783">
    <property type="component" value="Unassembled WGS sequence"/>
</dbReference>
<evidence type="ECO:0000256" key="1">
    <source>
        <dbReference type="ARBA" id="ARBA00022737"/>
    </source>
</evidence>
<dbReference type="SUPFAM" id="SSF53474">
    <property type="entry name" value="alpha/beta-Hydrolases"/>
    <property type="match status" value="1"/>
</dbReference>